<dbReference type="AlphaFoldDB" id="A0A6J6GGA4"/>
<dbReference type="InterPro" id="IPR029058">
    <property type="entry name" value="AB_hydrolase_fold"/>
</dbReference>
<gene>
    <name evidence="5" type="ORF">UFOPK1826_00616</name>
</gene>
<dbReference type="InterPro" id="IPR002018">
    <property type="entry name" value="CarbesteraseB"/>
</dbReference>
<dbReference type="SUPFAM" id="SSF53474">
    <property type="entry name" value="alpha/beta-Hydrolases"/>
    <property type="match status" value="1"/>
</dbReference>
<feature type="domain" description="Carboxylesterase type B" evidence="4">
    <location>
        <begin position="4"/>
        <end position="464"/>
    </location>
</feature>
<dbReference type="PROSITE" id="PS00122">
    <property type="entry name" value="CARBOXYLESTERASE_B_1"/>
    <property type="match status" value="1"/>
</dbReference>
<evidence type="ECO:0000256" key="2">
    <source>
        <dbReference type="ARBA" id="ARBA00010515"/>
    </source>
</evidence>
<dbReference type="Gene3D" id="3.40.50.1820">
    <property type="entry name" value="alpha/beta hydrolase"/>
    <property type="match status" value="1"/>
</dbReference>
<sequence>MALVTNSSGSFNGNDLESGLIEFLGIQFATANRFEEPVDVFSYANEVNAKVFGPQSPQVPGFMEEILDTKSLPIDENCLFLNIWTKNDFIGETANNEKQKLKPVLFWIHGGAYTNGTAATSWYNGASLVTRGDVVLVSINYRLGPFGFLGDNNLGTLDQVSALRWVNRNIASFGGDPNNVTIFGESAGGSSVVALTASPLVAGLVTRAWAMSPSLRQLRTKKEASIALDQYLNFASCKSLAELRELSVQQMIDATAKMFVDVENYISTFTPTCGGAGLPEDIYTASANSGIPLVVGTNHDENRLWTVLHPDSATLDVEDALVYYRDAFADKSQAAWDLYSKLRKNHSPSQMVAAMQTDQNFRSPAWKLCEERSEVNTPTWMYWFTWPTPIFDGAFGSCHALDIPFVFHNLNAPRVEVFTGDDISREPIADRISGELLSYAKTGAVSWPLYEKNIRATLKIDIETVLITDPEPEFRTLWRSMV</sequence>
<comment type="similarity">
    <text evidence="2">Belongs to the 'GDXG' lipolytic enzyme family.</text>
</comment>
<dbReference type="EMBL" id="CAEZUN010000059">
    <property type="protein sequence ID" value="CAB4600316.1"/>
    <property type="molecule type" value="Genomic_DNA"/>
</dbReference>
<keyword evidence="3" id="KW-0378">Hydrolase</keyword>
<dbReference type="InterPro" id="IPR019826">
    <property type="entry name" value="Carboxylesterase_B_AS"/>
</dbReference>
<accession>A0A6J6GGA4</accession>
<dbReference type="InterPro" id="IPR050309">
    <property type="entry name" value="Type-B_Carboxylest/Lipase"/>
</dbReference>
<protein>
    <submittedName>
        <fullName evidence="5">Unannotated protein</fullName>
    </submittedName>
</protein>
<evidence type="ECO:0000313" key="5">
    <source>
        <dbReference type="EMBL" id="CAB4600316.1"/>
    </source>
</evidence>
<dbReference type="GO" id="GO:0016787">
    <property type="term" value="F:hydrolase activity"/>
    <property type="evidence" value="ECO:0007669"/>
    <property type="project" value="UniProtKB-KW"/>
</dbReference>
<reference evidence="5" key="1">
    <citation type="submission" date="2020-05" db="EMBL/GenBank/DDBJ databases">
        <authorList>
            <person name="Chiriac C."/>
            <person name="Salcher M."/>
            <person name="Ghai R."/>
            <person name="Kavagutti S V."/>
        </authorList>
    </citation>
    <scope>NUCLEOTIDE SEQUENCE</scope>
</reference>
<comment type="similarity">
    <text evidence="1">Belongs to the type-B carboxylesterase/lipase family.</text>
</comment>
<dbReference type="PANTHER" id="PTHR11559">
    <property type="entry name" value="CARBOXYLESTERASE"/>
    <property type="match status" value="1"/>
</dbReference>
<organism evidence="5">
    <name type="scientific">freshwater metagenome</name>
    <dbReference type="NCBI Taxonomy" id="449393"/>
    <lineage>
        <taxon>unclassified sequences</taxon>
        <taxon>metagenomes</taxon>
        <taxon>ecological metagenomes</taxon>
    </lineage>
</organism>
<evidence type="ECO:0000256" key="1">
    <source>
        <dbReference type="ARBA" id="ARBA00005964"/>
    </source>
</evidence>
<proteinExistence type="inferred from homology"/>
<name>A0A6J6GGA4_9ZZZZ</name>
<dbReference type="InterPro" id="IPR002168">
    <property type="entry name" value="Lipase_GDXG_HIS_AS"/>
</dbReference>
<dbReference type="Pfam" id="PF00135">
    <property type="entry name" value="COesterase"/>
    <property type="match status" value="1"/>
</dbReference>
<dbReference type="PROSITE" id="PS01173">
    <property type="entry name" value="LIPASE_GDXG_HIS"/>
    <property type="match status" value="1"/>
</dbReference>
<evidence type="ECO:0000259" key="4">
    <source>
        <dbReference type="Pfam" id="PF00135"/>
    </source>
</evidence>
<evidence type="ECO:0000256" key="3">
    <source>
        <dbReference type="ARBA" id="ARBA00022801"/>
    </source>
</evidence>